<dbReference type="Proteomes" id="UP000055024">
    <property type="component" value="Unassembled WGS sequence"/>
</dbReference>
<organism evidence="1 2">
    <name type="scientific">Trichinella zimbabwensis</name>
    <dbReference type="NCBI Taxonomy" id="268475"/>
    <lineage>
        <taxon>Eukaryota</taxon>
        <taxon>Metazoa</taxon>
        <taxon>Ecdysozoa</taxon>
        <taxon>Nematoda</taxon>
        <taxon>Enoplea</taxon>
        <taxon>Dorylaimia</taxon>
        <taxon>Trichinellida</taxon>
        <taxon>Trichinellidae</taxon>
        <taxon>Trichinella</taxon>
    </lineage>
</organism>
<dbReference type="AlphaFoldDB" id="A0A0V1GVE3"/>
<evidence type="ECO:0000313" key="2">
    <source>
        <dbReference type="Proteomes" id="UP000055024"/>
    </source>
</evidence>
<keyword evidence="2" id="KW-1185">Reference proteome</keyword>
<sequence length="65" mass="7254">MDLRIPSTSAATLSSMFVNVHSSEVVLLPLEIPQQKGAMLNTFERAGGLEVEEEVEREEVPRQRT</sequence>
<accession>A0A0V1GVE3</accession>
<protein>
    <submittedName>
        <fullName evidence="1">Uncharacterized protein</fullName>
    </submittedName>
</protein>
<evidence type="ECO:0000313" key="1">
    <source>
        <dbReference type="EMBL" id="KRZ02286.1"/>
    </source>
</evidence>
<comment type="caution">
    <text evidence="1">The sequence shown here is derived from an EMBL/GenBank/DDBJ whole genome shotgun (WGS) entry which is preliminary data.</text>
</comment>
<dbReference type="EMBL" id="JYDP01000235">
    <property type="protein sequence ID" value="KRZ02286.1"/>
    <property type="molecule type" value="Genomic_DNA"/>
</dbReference>
<reference evidence="1 2" key="1">
    <citation type="submission" date="2015-01" db="EMBL/GenBank/DDBJ databases">
        <title>Evolution of Trichinella species and genotypes.</title>
        <authorList>
            <person name="Korhonen P.K."/>
            <person name="Edoardo P."/>
            <person name="Giuseppe L.R."/>
            <person name="Gasser R.B."/>
        </authorList>
    </citation>
    <scope>NUCLEOTIDE SEQUENCE [LARGE SCALE GENOMIC DNA]</scope>
    <source>
        <strain evidence="1">ISS1029</strain>
    </source>
</reference>
<gene>
    <name evidence="1" type="ORF">T11_307</name>
</gene>
<name>A0A0V1GVE3_9BILA</name>
<proteinExistence type="predicted"/>